<sequence>MIPQHAQINPMIFQNPILMNAIQSSGINPMGVPSQQAVGQPHSPHPMNLQPFPMHSILLPTILQAQIQAQMRQPTPNQPAPSSISVENSSVAKGVSQGIGKLPVDSHEAKSTNNENIAPSGDENNAKDGKVEGAITNNLTSFNLATEEKKGGDDHDVTSEGIGKSSTPSQVTNDNNSIAENAQPTNTKEESKETTGLSSQENTQLKELKSEIDKADSNFTTGQAQQLDSNSVKTSPSLVPSSGGDQLTTPFLNQSQQQAQHAALIQGGLLPGLGIPMTQPGGQAQVPGQPQNIPPMVPPTPQGVAQQLSQIMGFMGGGGGSGGIEGFPQFFPGLNLGGEYVGGVFPGALGATGMNIGGINGANAGVGGGNNNAGFNGMVPGIIGSGIGGGCLLENDLERLHSHAESLVKTLLDTSIPKSGIRLRLEWDRRRYCFKFTVYQIEEVRDSLGYQKKRLIPIDQDELFVNVNASKQLSIDNVEKAMWSAFVSVRHTLAKYCDRQAGQRRQSGAGLNSNSSGRSLGSNSLVKLDEGGLISGIGGKVNKSLKKDEQLHGGLMDLKKYIPGSVGGGLISDLPGIGPGAAGLGGKAYNSDPYSNNMGGIGSAGGASIGGNHSIGTKGRRGYGADQEYVGGRKGRGKSSKYGSGAVGGGSSSGEDEHGIASGSVSNNNKYAKTYLTNSRGSRRGGNGAYSSGNNTSTGGMGVYRTRGSGLSLSDNYDSLGGGISVSTNVPIFVLQKDDPNKKSNSLVGLYAEWVDKNTIWDVRKGPFKTVFVSESIKDLDYSSEKRETLKFTTNNYLKWDPSHLITDLRGIHIPLSLAGKYFGLLRNERTKGDKEDERSKVSMISDQTCDVSTVTHNDQVGISKEEQLSYLDSNIEMGNKLAPITIKGNHVPNANQIRFIPNDESFKSHKLFNNNLVGGEKVNNENQEEFESKLLESKLLELEAVDSVLVSTIQTTAALEQRKKRENKNSCISVPTGSFLIRAFYNSTNEDENSSVNGGNSGNGIEHTNHLIIFNNEELEEYKHLTMDSVNATEGTNDHQSKNSVSQTITTGTGKIPSRGIKRRGSLKNQTDITVNGGGVEANSASVLEGGSSCRNTTDDHSSSMTTISGTNINSNSGSSSSLTTPLNNSGGVLGQHSSNNNSGNGISSSYGGVVNDDTVSSGGAIAVSAMLEGLITSVRGSSGDKYRQQQLMQAYPQNRFVSKKKCRETNEILAKYVNDLASEYCHRNFGSSNLADGYINAFNSHVLKNFNK</sequence>
<dbReference type="OrthoDB" id="343835at2759"/>
<feature type="compositionally biased region" description="Low complexity" evidence="1">
    <location>
        <begin position="689"/>
        <end position="698"/>
    </location>
</feature>
<evidence type="ECO:0000256" key="1">
    <source>
        <dbReference type="SAM" id="MobiDB-lite"/>
    </source>
</evidence>
<comment type="caution">
    <text evidence="2">The sequence shown here is derived from an EMBL/GenBank/DDBJ whole genome shotgun (WGS) entry which is preliminary data.</text>
</comment>
<proteinExistence type="predicted"/>
<evidence type="ECO:0000313" key="2">
    <source>
        <dbReference type="EMBL" id="POM82977.1"/>
    </source>
</evidence>
<dbReference type="EMBL" id="JIBK01000009">
    <property type="protein sequence ID" value="POM82977.1"/>
    <property type="molecule type" value="Genomic_DNA"/>
</dbReference>
<accession>A0A2P4YYU1</accession>
<dbReference type="VEuPathDB" id="CryptoDB:CmeUKMEL1_05090"/>
<feature type="compositionally biased region" description="Polar residues" evidence="1">
    <location>
        <begin position="194"/>
        <end position="203"/>
    </location>
</feature>
<feature type="compositionally biased region" description="Polar residues" evidence="1">
    <location>
        <begin position="1043"/>
        <end position="1054"/>
    </location>
</feature>
<feature type="compositionally biased region" description="Basic and acidic residues" evidence="1">
    <location>
        <begin position="146"/>
        <end position="158"/>
    </location>
</feature>
<feature type="compositionally biased region" description="Low complexity" evidence="1">
    <location>
        <begin position="274"/>
        <end position="291"/>
    </location>
</feature>
<keyword evidence="3" id="KW-1185">Reference proteome</keyword>
<feature type="compositionally biased region" description="Low complexity" evidence="1">
    <location>
        <begin position="1104"/>
        <end position="1131"/>
    </location>
</feature>
<feature type="region of interest" description="Disordered" evidence="1">
    <location>
        <begin position="274"/>
        <end position="293"/>
    </location>
</feature>
<feature type="region of interest" description="Disordered" evidence="1">
    <location>
        <begin position="69"/>
        <end position="129"/>
    </location>
</feature>
<feature type="compositionally biased region" description="Polar residues" evidence="1">
    <location>
        <begin position="69"/>
        <end position="91"/>
    </location>
</feature>
<organism evidence="2 3">
    <name type="scientific">Cryptosporidium meleagridis</name>
    <dbReference type="NCBI Taxonomy" id="93969"/>
    <lineage>
        <taxon>Eukaryota</taxon>
        <taxon>Sar</taxon>
        <taxon>Alveolata</taxon>
        <taxon>Apicomplexa</taxon>
        <taxon>Conoidasida</taxon>
        <taxon>Coccidia</taxon>
        <taxon>Eucoccidiorida</taxon>
        <taxon>Eimeriorina</taxon>
        <taxon>Cryptosporidiidae</taxon>
        <taxon>Cryptosporidium</taxon>
    </lineage>
</organism>
<protein>
    <submittedName>
        <fullName evidence="2">Uncharacterized protein</fullName>
    </submittedName>
</protein>
<evidence type="ECO:0000313" key="3">
    <source>
        <dbReference type="Proteomes" id="UP000236928"/>
    </source>
</evidence>
<name>A0A2P4YYU1_9CRYT</name>
<feature type="region of interest" description="Disordered" evidence="1">
    <location>
        <begin position="142"/>
        <end position="203"/>
    </location>
</feature>
<dbReference type="Proteomes" id="UP000236928">
    <property type="component" value="Unassembled WGS sequence"/>
</dbReference>
<dbReference type="AlphaFoldDB" id="A0A2P4YYU1"/>
<feature type="region of interest" description="Disordered" evidence="1">
    <location>
        <begin position="221"/>
        <end position="249"/>
    </location>
</feature>
<gene>
    <name evidence="2" type="ORF">CmeUKMEL1_05090</name>
</gene>
<feature type="region of interest" description="Disordered" evidence="1">
    <location>
        <begin position="616"/>
        <end position="701"/>
    </location>
</feature>
<feature type="region of interest" description="Disordered" evidence="1">
    <location>
        <begin position="1033"/>
        <end position="1146"/>
    </location>
</feature>
<reference evidence="2 3" key="1">
    <citation type="submission" date="2014-04" db="EMBL/GenBank/DDBJ databases">
        <title>Comparative Genomics of Cryptosporidium Species.</title>
        <authorList>
            <person name="Silva J.C."/>
            <person name="Su Q."/>
            <person name="Chalmers R."/>
            <person name="Chibucos M.C."/>
            <person name="Elwin K."/>
            <person name="Godinez A."/>
            <person name="Guo F."/>
            <person name="Huynh K."/>
            <person name="Orvis J."/>
            <person name="Ott S."/>
            <person name="Sadzewicz L."/>
            <person name="Sengamalay N."/>
            <person name="Shetty A."/>
            <person name="Sun M."/>
            <person name="Tallon L."/>
            <person name="Xiao L."/>
            <person name="Zhang H."/>
            <person name="Fraser C.M."/>
            <person name="Zhu G."/>
            <person name="Kissinger J."/>
            <person name="Widmer G."/>
        </authorList>
    </citation>
    <scope>NUCLEOTIDE SEQUENCE [LARGE SCALE GENOMIC DNA]</scope>
    <source>
        <strain evidence="2 3">UKMEL1</strain>
    </source>
</reference>
<feature type="compositionally biased region" description="Polar residues" evidence="1">
    <location>
        <begin position="164"/>
        <end position="186"/>
    </location>
</feature>